<protein>
    <recommendedName>
        <fullName evidence="1">KRAB domain-containing protein</fullName>
    </recommendedName>
</protein>
<dbReference type="PROSITE" id="PS50805">
    <property type="entry name" value="KRAB"/>
    <property type="match status" value="1"/>
</dbReference>
<dbReference type="SUPFAM" id="SSF109640">
    <property type="entry name" value="KRAB domain (Kruppel-associated box)"/>
    <property type="match status" value="1"/>
</dbReference>
<evidence type="ECO:0000313" key="3">
    <source>
        <dbReference type="Proteomes" id="UP000314987"/>
    </source>
</evidence>
<reference evidence="2" key="3">
    <citation type="submission" date="2025-09" db="UniProtKB">
        <authorList>
            <consortium name="Ensembl"/>
        </authorList>
    </citation>
    <scope>IDENTIFICATION</scope>
</reference>
<organism evidence="2 3">
    <name type="scientific">Vombatus ursinus</name>
    <name type="common">Common wombat</name>
    <dbReference type="NCBI Taxonomy" id="29139"/>
    <lineage>
        <taxon>Eukaryota</taxon>
        <taxon>Metazoa</taxon>
        <taxon>Chordata</taxon>
        <taxon>Craniata</taxon>
        <taxon>Vertebrata</taxon>
        <taxon>Euteleostomi</taxon>
        <taxon>Mammalia</taxon>
        <taxon>Metatheria</taxon>
        <taxon>Diprotodontia</taxon>
        <taxon>Vombatidae</taxon>
        <taxon>Vombatus</taxon>
    </lineage>
</organism>
<dbReference type="SMART" id="SM00349">
    <property type="entry name" value="KRAB"/>
    <property type="match status" value="1"/>
</dbReference>
<dbReference type="InterPro" id="IPR036051">
    <property type="entry name" value="KRAB_dom_sf"/>
</dbReference>
<dbReference type="Proteomes" id="UP000314987">
    <property type="component" value="Unassembled WGS sequence"/>
</dbReference>
<evidence type="ECO:0000259" key="1">
    <source>
        <dbReference type="PROSITE" id="PS50805"/>
    </source>
</evidence>
<dbReference type="Gene3D" id="6.10.140.140">
    <property type="match status" value="1"/>
</dbReference>
<dbReference type="OMA" id="WTHLEPA"/>
<accession>A0A4X2LYQ1</accession>
<dbReference type="PANTHER" id="PTHR23232:SF163">
    <property type="entry name" value="ZINC FINGER PROTEIN 589"/>
    <property type="match status" value="1"/>
</dbReference>
<feature type="domain" description="KRAB" evidence="1">
    <location>
        <begin position="18"/>
        <end position="61"/>
    </location>
</feature>
<dbReference type="PANTHER" id="PTHR23232">
    <property type="entry name" value="KRAB DOMAIN C2H2 ZINC FINGER"/>
    <property type="match status" value="1"/>
</dbReference>
<proteinExistence type="predicted"/>
<dbReference type="GO" id="GO:0006355">
    <property type="term" value="P:regulation of DNA-templated transcription"/>
    <property type="evidence" value="ECO:0007669"/>
    <property type="project" value="InterPro"/>
</dbReference>
<dbReference type="Pfam" id="PF01352">
    <property type="entry name" value="KRAB"/>
    <property type="match status" value="1"/>
</dbReference>
<dbReference type="CDD" id="cd07765">
    <property type="entry name" value="KRAB_A-box"/>
    <property type="match status" value="1"/>
</dbReference>
<reference evidence="3" key="1">
    <citation type="submission" date="2018-12" db="EMBL/GenBank/DDBJ databases">
        <authorList>
            <person name="Yazar S."/>
        </authorList>
    </citation>
    <scope>NUCLEOTIDE SEQUENCE [LARGE SCALE GENOMIC DNA]</scope>
</reference>
<dbReference type="InterPro" id="IPR050169">
    <property type="entry name" value="Krueppel_C2H2_ZnF"/>
</dbReference>
<dbReference type="Ensembl" id="ENSVURT00010033256.1">
    <property type="protein sequence ID" value="ENSVURP00010029193.1"/>
    <property type="gene ID" value="ENSVURG00010022339.1"/>
</dbReference>
<reference evidence="2" key="2">
    <citation type="submission" date="2025-08" db="UniProtKB">
        <authorList>
            <consortium name="Ensembl"/>
        </authorList>
    </citation>
    <scope>IDENTIFICATION</scope>
</reference>
<sequence length="61" mass="7231">MVGERRRMPPARPRCESVTFKDVAVDFTGEEWTHLEPAQRALYRDVMLENYENLVFLGKFK</sequence>
<evidence type="ECO:0000313" key="2">
    <source>
        <dbReference type="Ensembl" id="ENSVURP00010029193.1"/>
    </source>
</evidence>
<dbReference type="InterPro" id="IPR001909">
    <property type="entry name" value="KRAB"/>
</dbReference>
<keyword evidence="3" id="KW-1185">Reference proteome</keyword>
<dbReference type="AlphaFoldDB" id="A0A4X2LYQ1"/>
<dbReference type="GeneTree" id="ENSGT00950000182890"/>
<dbReference type="STRING" id="29139.ENSVURP00010029193"/>
<name>A0A4X2LYQ1_VOMUR</name>